<keyword evidence="11" id="KW-1185">Reference proteome</keyword>
<evidence type="ECO:0000313" key="11">
    <source>
        <dbReference type="Proteomes" id="UP000295023"/>
    </source>
</evidence>
<gene>
    <name evidence="10" type="ORF">EXY23_22470</name>
</gene>
<reference evidence="10 11" key="1">
    <citation type="submission" date="2019-03" db="EMBL/GenBank/DDBJ databases">
        <title>Paracraurococcus aquatilis NE82 genome sequence.</title>
        <authorList>
            <person name="Zhao Y."/>
            <person name="Du Z."/>
        </authorList>
    </citation>
    <scope>NUCLEOTIDE SEQUENCE [LARGE SCALE GENOMIC DNA]</scope>
    <source>
        <strain evidence="10 11">NE82</strain>
    </source>
</reference>
<comment type="caution">
    <text evidence="10">The sequence shown here is derived from an EMBL/GenBank/DDBJ whole genome shotgun (WGS) entry which is preliminary data.</text>
</comment>
<dbReference type="InterPro" id="IPR014284">
    <property type="entry name" value="RNA_pol_sigma-70_dom"/>
</dbReference>
<dbReference type="InterPro" id="IPR013324">
    <property type="entry name" value="RNA_pol_sigma_r3/r4-like"/>
</dbReference>
<evidence type="ECO:0000256" key="1">
    <source>
        <dbReference type="ARBA" id="ARBA00010641"/>
    </source>
</evidence>
<dbReference type="OrthoDB" id="9780326at2"/>
<keyword evidence="3 6" id="KW-0731">Sigma factor</keyword>
<dbReference type="Pfam" id="PF04542">
    <property type="entry name" value="Sigma70_r2"/>
    <property type="match status" value="1"/>
</dbReference>
<keyword evidence="2 6" id="KW-0805">Transcription regulation</keyword>
<evidence type="ECO:0000256" key="3">
    <source>
        <dbReference type="ARBA" id="ARBA00023082"/>
    </source>
</evidence>
<dbReference type="EMBL" id="SKBM01000030">
    <property type="protein sequence ID" value="TCZ54971.1"/>
    <property type="molecule type" value="Genomic_DNA"/>
</dbReference>
<dbReference type="InterPro" id="IPR007627">
    <property type="entry name" value="RNA_pol_sigma70_r2"/>
</dbReference>
<dbReference type="AlphaFoldDB" id="A0A4R4D5V2"/>
<evidence type="ECO:0000313" key="10">
    <source>
        <dbReference type="EMBL" id="TCZ54971.1"/>
    </source>
</evidence>
<evidence type="ECO:0000259" key="8">
    <source>
        <dbReference type="Pfam" id="PF04542"/>
    </source>
</evidence>
<dbReference type="SUPFAM" id="SSF88659">
    <property type="entry name" value="Sigma3 and sigma4 domains of RNA polymerase sigma factors"/>
    <property type="match status" value="1"/>
</dbReference>
<protein>
    <recommendedName>
        <fullName evidence="6">RNA polymerase sigma factor</fullName>
    </recommendedName>
</protein>
<name>A0A4R4D5V2_9PROT</name>
<dbReference type="InterPro" id="IPR036388">
    <property type="entry name" value="WH-like_DNA-bd_sf"/>
</dbReference>
<keyword evidence="4 6" id="KW-0238">DNA-binding</keyword>
<feature type="domain" description="RNA polymerase sigma-70 region 2" evidence="8">
    <location>
        <begin position="51"/>
        <end position="117"/>
    </location>
</feature>
<dbReference type="InterPro" id="IPR000838">
    <property type="entry name" value="RNA_pol_sigma70_ECF_CS"/>
</dbReference>
<dbReference type="InterPro" id="IPR013325">
    <property type="entry name" value="RNA_pol_sigma_r2"/>
</dbReference>
<dbReference type="Gene3D" id="1.10.10.10">
    <property type="entry name" value="Winged helix-like DNA-binding domain superfamily/Winged helix DNA-binding domain"/>
    <property type="match status" value="1"/>
</dbReference>
<feature type="domain" description="RNA polymerase sigma factor 70 region 4 type 2" evidence="9">
    <location>
        <begin position="149"/>
        <end position="201"/>
    </location>
</feature>
<sequence length="207" mass="21764">MSHPLALPRLAPEAPSRAAARPAGLMPRDDASDAELMRLAAAGDRAAFGLLVGRHGERTLRLALRVLGNAAEAEEVAQEALLRAWQAAAGFDPARAQFTTWLHRITLNLAIDRARRRPAAPGAVEAALAAIEDPAPGPEAMAAAAEDRAALAAALARLPARQRAAIALAYEDGLSGAEAAAALNVSERALEGLLRRARLMLRRMMSP</sequence>
<evidence type="ECO:0000256" key="4">
    <source>
        <dbReference type="ARBA" id="ARBA00023125"/>
    </source>
</evidence>
<evidence type="ECO:0000259" key="9">
    <source>
        <dbReference type="Pfam" id="PF08281"/>
    </source>
</evidence>
<accession>A0A4R4D5V2</accession>
<evidence type="ECO:0000256" key="5">
    <source>
        <dbReference type="ARBA" id="ARBA00023163"/>
    </source>
</evidence>
<dbReference type="PANTHER" id="PTHR43133">
    <property type="entry name" value="RNA POLYMERASE ECF-TYPE SIGMA FACTO"/>
    <property type="match status" value="1"/>
</dbReference>
<dbReference type="PANTHER" id="PTHR43133:SF8">
    <property type="entry name" value="RNA POLYMERASE SIGMA FACTOR HI_1459-RELATED"/>
    <property type="match status" value="1"/>
</dbReference>
<organism evidence="10 11">
    <name type="scientific">Roseicella aquatilis</name>
    <dbReference type="NCBI Taxonomy" id="2527868"/>
    <lineage>
        <taxon>Bacteria</taxon>
        <taxon>Pseudomonadati</taxon>
        <taxon>Pseudomonadota</taxon>
        <taxon>Alphaproteobacteria</taxon>
        <taxon>Acetobacterales</taxon>
        <taxon>Roseomonadaceae</taxon>
        <taxon>Roseicella</taxon>
    </lineage>
</organism>
<dbReference type="PROSITE" id="PS01063">
    <property type="entry name" value="SIGMA70_ECF"/>
    <property type="match status" value="1"/>
</dbReference>
<dbReference type="GO" id="GO:0003677">
    <property type="term" value="F:DNA binding"/>
    <property type="evidence" value="ECO:0007669"/>
    <property type="project" value="UniProtKB-KW"/>
</dbReference>
<dbReference type="SUPFAM" id="SSF88946">
    <property type="entry name" value="Sigma2 domain of RNA polymerase sigma factors"/>
    <property type="match status" value="1"/>
</dbReference>
<comment type="similarity">
    <text evidence="1 6">Belongs to the sigma-70 factor family. ECF subfamily.</text>
</comment>
<evidence type="ECO:0000256" key="6">
    <source>
        <dbReference type="RuleBase" id="RU000716"/>
    </source>
</evidence>
<dbReference type="NCBIfam" id="TIGR02937">
    <property type="entry name" value="sigma70-ECF"/>
    <property type="match status" value="1"/>
</dbReference>
<dbReference type="Proteomes" id="UP000295023">
    <property type="component" value="Unassembled WGS sequence"/>
</dbReference>
<dbReference type="Gene3D" id="1.10.1740.10">
    <property type="match status" value="1"/>
</dbReference>
<proteinExistence type="inferred from homology"/>
<evidence type="ECO:0000256" key="2">
    <source>
        <dbReference type="ARBA" id="ARBA00023015"/>
    </source>
</evidence>
<feature type="compositionally biased region" description="Low complexity" evidence="7">
    <location>
        <begin position="1"/>
        <end position="23"/>
    </location>
</feature>
<dbReference type="GO" id="GO:0016987">
    <property type="term" value="F:sigma factor activity"/>
    <property type="evidence" value="ECO:0007669"/>
    <property type="project" value="UniProtKB-KW"/>
</dbReference>
<evidence type="ECO:0000256" key="7">
    <source>
        <dbReference type="SAM" id="MobiDB-lite"/>
    </source>
</evidence>
<feature type="region of interest" description="Disordered" evidence="7">
    <location>
        <begin position="1"/>
        <end position="27"/>
    </location>
</feature>
<dbReference type="InterPro" id="IPR039425">
    <property type="entry name" value="RNA_pol_sigma-70-like"/>
</dbReference>
<dbReference type="InterPro" id="IPR013249">
    <property type="entry name" value="RNA_pol_sigma70_r4_t2"/>
</dbReference>
<dbReference type="GO" id="GO:0006352">
    <property type="term" value="P:DNA-templated transcription initiation"/>
    <property type="evidence" value="ECO:0007669"/>
    <property type="project" value="InterPro"/>
</dbReference>
<dbReference type="RefSeq" id="WP_132295092.1">
    <property type="nucleotide sequence ID" value="NZ_SKBM01000030.1"/>
</dbReference>
<dbReference type="Pfam" id="PF08281">
    <property type="entry name" value="Sigma70_r4_2"/>
    <property type="match status" value="1"/>
</dbReference>
<keyword evidence="5 6" id="KW-0804">Transcription</keyword>